<organism evidence="2 3">
    <name type="scientific">Staphylococcus hsinchuensis</name>
    <dbReference type="NCBI Taxonomy" id="3051183"/>
    <lineage>
        <taxon>Bacteria</taxon>
        <taxon>Bacillati</taxon>
        <taxon>Bacillota</taxon>
        <taxon>Bacilli</taxon>
        <taxon>Bacillales</taxon>
        <taxon>Staphylococcaceae</taxon>
        <taxon>Staphylococcus</taxon>
    </lineage>
</organism>
<evidence type="ECO:0000313" key="3">
    <source>
        <dbReference type="Proteomes" id="UP001436297"/>
    </source>
</evidence>
<proteinExistence type="predicted"/>
<accession>A0ABZ3EC54</accession>
<protein>
    <submittedName>
        <fullName evidence="2">FAD/NAD(P)-binding protein</fullName>
    </submittedName>
</protein>
<dbReference type="InterPro" id="IPR038732">
    <property type="entry name" value="HpyO/CreE_NAD-binding"/>
</dbReference>
<dbReference type="Gene3D" id="3.50.50.60">
    <property type="entry name" value="FAD/NAD(P)-binding domain"/>
    <property type="match status" value="1"/>
</dbReference>
<evidence type="ECO:0000313" key="2">
    <source>
        <dbReference type="EMBL" id="XAF70388.1"/>
    </source>
</evidence>
<dbReference type="EMBL" id="CP128355">
    <property type="protein sequence ID" value="XAF70388.1"/>
    <property type="molecule type" value="Genomic_DNA"/>
</dbReference>
<dbReference type="RefSeq" id="WP_251519729.1">
    <property type="nucleotide sequence ID" value="NZ_CP128355.1"/>
</dbReference>
<gene>
    <name evidence="2" type="ORF">QQM35_09970</name>
</gene>
<dbReference type="InterPro" id="IPR036188">
    <property type="entry name" value="FAD/NAD-bd_sf"/>
</dbReference>
<name>A0ABZ3EC54_9STAP</name>
<reference evidence="2 3" key="1">
    <citation type="journal article" date="2024" name="Pathogens">
        <title>Staphylococcus hsinchuensis sp. nov., Isolated from Soymilk.</title>
        <authorList>
            <person name="Wang Y.T."/>
            <person name="Lin Y.C."/>
            <person name="Hsieh Y.H."/>
            <person name="Lin Y.T."/>
            <person name="Hamada M."/>
            <person name="Chen C.C."/>
            <person name="Liou J.S."/>
            <person name="Lee A.Y."/>
            <person name="Zhang W.L."/>
            <person name="Chen Y.T."/>
            <person name="Huang C.H."/>
        </authorList>
    </citation>
    <scope>NUCLEOTIDE SEQUENCE [LARGE SCALE GENOMIC DNA]</scope>
    <source>
        <strain evidence="2 3">H164</strain>
    </source>
</reference>
<dbReference type="Pfam" id="PF13454">
    <property type="entry name" value="NAD_binding_9"/>
    <property type="match status" value="1"/>
</dbReference>
<dbReference type="InterPro" id="IPR052189">
    <property type="entry name" value="L-asp_N-monooxygenase_NS-form"/>
</dbReference>
<keyword evidence="3" id="KW-1185">Reference proteome</keyword>
<dbReference type="SUPFAM" id="SSF51905">
    <property type="entry name" value="FAD/NAD(P)-binding domain"/>
    <property type="match status" value="1"/>
</dbReference>
<dbReference type="Proteomes" id="UP001436297">
    <property type="component" value="Chromosome"/>
</dbReference>
<dbReference type="PANTHER" id="PTHR40254">
    <property type="entry name" value="BLR0577 PROTEIN"/>
    <property type="match status" value="1"/>
</dbReference>
<feature type="domain" description="FAD-dependent urate hydroxylase HpyO/Asp monooxygenase CreE-like FAD/NAD(P)-binding" evidence="1">
    <location>
        <begin position="4"/>
        <end position="158"/>
    </location>
</feature>
<dbReference type="PANTHER" id="PTHR40254:SF1">
    <property type="entry name" value="BLR0577 PROTEIN"/>
    <property type="match status" value="1"/>
</dbReference>
<evidence type="ECO:0000259" key="1">
    <source>
        <dbReference type="Pfam" id="PF13454"/>
    </source>
</evidence>
<sequence length="489" mass="56319">MRIAIIGTGTAGVSILRELVKNKNFSKMHIDAYDSTKNIGQGIPFQNDSEQLLINLPAEQMSLNLDNKREFFNWYEHQSTFKYKHPEYLPRFLFGHYMKSFIQKYNEQFENIHLIEQQVQEVFIEAGIGQTNVIYNVCTSEEIGKCKKYDVVFLTIGTMSYHDPYQLKGKKGYIHTPYPTYNTLDEVDETERIAVVGTGLASLDVIRYVVSHHPNLPITMTSRKGQLPSVRGEMPEVHFEHLTPVQLNQLKKEHFGNAPLEKVIKLFLKDCARYDLPIKQLIERRVGNPIDDLTYDLNHPIELGKLQSLLENAKENLNWIWNSLSRKDQKRFLSEYSWVLKDNSNPMPPETARLLVDYIQSGQIEIKSGLENIEYDDKQFHFEFKDQQETKQQFDVVINATGSKTQLADLDEDDQLIINMENRQVIQAHPLGGIQILAETNQVISPRYGTLDNMYAIGQLTNGINQSRNGVTMIVKQAVNVVKHLTKNN</sequence>